<sequence>MAMAGRSHLAKDLMMEAFVVFTREDTTDVDELAAYSARVGPSFDGHDVTFLAAYGAMENLEGSPIEGAVILRFPTMQAAHDWYHSPAYQAVAAHRFAGARYRGFIVEGLR</sequence>
<gene>
    <name evidence="2" type="ordered locus">Sala_0105</name>
</gene>
<dbReference type="InterPro" id="IPR010753">
    <property type="entry name" value="DUF1330"/>
</dbReference>
<dbReference type="PANTHER" id="PTHR41521">
    <property type="match status" value="1"/>
</dbReference>
<dbReference type="Proteomes" id="UP000006578">
    <property type="component" value="Chromosome"/>
</dbReference>
<dbReference type="KEGG" id="sal:Sala_0105"/>
<accession>Q1GWZ2</accession>
<dbReference type="AlphaFoldDB" id="Q1GWZ2"/>
<name>Q1GWZ2_SPHAL</name>
<dbReference type="Gene3D" id="3.30.70.100">
    <property type="match status" value="1"/>
</dbReference>
<dbReference type="EMBL" id="CP000356">
    <property type="protein sequence ID" value="ABF51830.1"/>
    <property type="molecule type" value="Genomic_DNA"/>
</dbReference>
<dbReference type="Pfam" id="PF07045">
    <property type="entry name" value="DUF1330"/>
    <property type="match status" value="1"/>
</dbReference>
<organism evidence="2 3">
    <name type="scientific">Sphingopyxis alaskensis (strain DSM 13593 / LMG 18877 / RB2256)</name>
    <name type="common">Sphingomonas alaskensis</name>
    <dbReference type="NCBI Taxonomy" id="317655"/>
    <lineage>
        <taxon>Bacteria</taxon>
        <taxon>Pseudomonadati</taxon>
        <taxon>Pseudomonadota</taxon>
        <taxon>Alphaproteobacteria</taxon>
        <taxon>Sphingomonadales</taxon>
        <taxon>Sphingomonadaceae</taxon>
        <taxon>Sphingopyxis</taxon>
    </lineage>
</organism>
<dbReference type="HOGENOM" id="CLU_145407_0_2_5"/>
<dbReference type="PANTHER" id="PTHR41521:SF4">
    <property type="entry name" value="BLR0684 PROTEIN"/>
    <property type="match status" value="1"/>
</dbReference>
<dbReference type="InterPro" id="IPR011008">
    <property type="entry name" value="Dimeric_a/b-barrel"/>
</dbReference>
<feature type="domain" description="DUF1330" evidence="1">
    <location>
        <begin position="17"/>
        <end position="109"/>
    </location>
</feature>
<evidence type="ECO:0000313" key="3">
    <source>
        <dbReference type="Proteomes" id="UP000006578"/>
    </source>
</evidence>
<reference evidence="2 3" key="1">
    <citation type="journal article" date="2009" name="Proc. Natl. Acad. Sci. U.S.A.">
        <title>The genomic basis of trophic strategy in marine bacteria.</title>
        <authorList>
            <person name="Lauro F.M."/>
            <person name="McDougald D."/>
            <person name="Thomas T."/>
            <person name="Williams T.J."/>
            <person name="Egan S."/>
            <person name="Rice S."/>
            <person name="DeMaere M.Z."/>
            <person name="Ting L."/>
            <person name="Ertan H."/>
            <person name="Johnson J."/>
            <person name="Ferriera S."/>
            <person name="Lapidus A."/>
            <person name="Anderson I."/>
            <person name="Kyrpides N."/>
            <person name="Munk A.C."/>
            <person name="Detter C."/>
            <person name="Han C.S."/>
            <person name="Brown M.V."/>
            <person name="Robb F.T."/>
            <person name="Kjelleberg S."/>
            <person name="Cavicchioli R."/>
        </authorList>
    </citation>
    <scope>NUCLEOTIDE SEQUENCE [LARGE SCALE GENOMIC DNA]</scope>
    <source>
        <strain evidence="3">DSM 13593 / LMG 18877 / RB2256</strain>
    </source>
</reference>
<proteinExistence type="predicted"/>
<keyword evidence="3" id="KW-1185">Reference proteome</keyword>
<evidence type="ECO:0000313" key="2">
    <source>
        <dbReference type="EMBL" id="ABF51830.1"/>
    </source>
</evidence>
<dbReference type="eggNOG" id="COG5470">
    <property type="taxonomic scope" value="Bacteria"/>
</dbReference>
<dbReference type="SUPFAM" id="SSF54909">
    <property type="entry name" value="Dimeric alpha+beta barrel"/>
    <property type="match status" value="1"/>
</dbReference>
<dbReference type="STRING" id="317655.Sala_0105"/>
<evidence type="ECO:0000259" key="1">
    <source>
        <dbReference type="Pfam" id="PF07045"/>
    </source>
</evidence>
<protein>
    <recommendedName>
        <fullName evidence="1">DUF1330 domain-containing protein</fullName>
    </recommendedName>
</protein>